<dbReference type="NCBIfam" id="TIGR01677">
    <property type="entry name" value="pln_FAD_oxido"/>
    <property type="match status" value="1"/>
</dbReference>
<evidence type="ECO:0000313" key="12">
    <source>
        <dbReference type="EMBL" id="CAJ1976032.1"/>
    </source>
</evidence>
<comment type="similarity">
    <text evidence="3">Belongs to the oxygen-dependent FAD-linked oxidoreductase family.</text>
</comment>
<dbReference type="InterPro" id="IPR016169">
    <property type="entry name" value="FAD-bd_PCMH_sub2"/>
</dbReference>
<organism evidence="12 13">
    <name type="scientific">Sphenostylis stenocarpa</name>
    <dbReference type="NCBI Taxonomy" id="92480"/>
    <lineage>
        <taxon>Eukaryota</taxon>
        <taxon>Viridiplantae</taxon>
        <taxon>Streptophyta</taxon>
        <taxon>Embryophyta</taxon>
        <taxon>Tracheophyta</taxon>
        <taxon>Spermatophyta</taxon>
        <taxon>Magnoliopsida</taxon>
        <taxon>eudicotyledons</taxon>
        <taxon>Gunneridae</taxon>
        <taxon>Pentapetalae</taxon>
        <taxon>rosids</taxon>
        <taxon>fabids</taxon>
        <taxon>Fabales</taxon>
        <taxon>Fabaceae</taxon>
        <taxon>Papilionoideae</taxon>
        <taxon>50 kb inversion clade</taxon>
        <taxon>NPAAA clade</taxon>
        <taxon>indigoferoid/millettioid clade</taxon>
        <taxon>Phaseoleae</taxon>
        <taxon>Sphenostylis</taxon>
    </lineage>
</organism>
<dbReference type="GO" id="GO:0071949">
    <property type="term" value="F:FAD binding"/>
    <property type="evidence" value="ECO:0007669"/>
    <property type="project" value="InterPro"/>
</dbReference>
<evidence type="ECO:0000256" key="1">
    <source>
        <dbReference type="ARBA" id="ARBA00001974"/>
    </source>
</evidence>
<dbReference type="Pfam" id="PF22906">
    <property type="entry name" value="GULLO2-like_3rd"/>
    <property type="match status" value="1"/>
</dbReference>
<evidence type="ECO:0000256" key="6">
    <source>
        <dbReference type="ARBA" id="ARBA00022644"/>
    </source>
</evidence>
<reference evidence="12" key="1">
    <citation type="submission" date="2023-10" db="EMBL/GenBank/DDBJ databases">
        <authorList>
            <person name="Domelevo Entfellner J.-B."/>
        </authorList>
    </citation>
    <scope>NUCLEOTIDE SEQUENCE</scope>
</reference>
<dbReference type="GO" id="GO:0019853">
    <property type="term" value="P:L-ascorbic acid biosynthetic process"/>
    <property type="evidence" value="ECO:0007669"/>
    <property type="project" value="UniProtKB-KW"/>
</dbReference>
<evidence type="ECO:0000256" key="10">
    <source>
        <dbReference type="ARBA" id="ARBA00048083"/>
    </source>
</evidence>
<evidence type="ECO:0000256" key="7">
    <source>
        <dbReference type="ARBA" id="ARBA00022729"/>
    </source>
</evidence>
<dbReference type="PROSITE" id="PS51387">
    <property type="entry name" value="FAD_PCMH"/>
    <property type="match status" value="1"/>
</dbReference>
<dbReference type="PANTHER" id="PTHR13878">
    <property type="entry name" value="GULONOLACTONE OXIDASE"/>
    <property type="match status" value="1"/>
</dbReference>
<evidence type="ECO:0000256" key="8">
    <source>
        <dbReference type="ARBA" id="ARBA00022827"/>
    </source>
</evidence>
<dbReference type="SUPFAM" id="SSF56176">
    <property type="entry name" value="FAD-binding/transporter-associated domain-like"/>
    <property type="match status" value="1"/>
</dbReference>
<comment type="pathway">
    <text evidence="2">Cofactor biosynthesis; L-ascorbate biosynthesis.</text>
</comment>
<dbReference type="InterPro" id="IPR010030">
    <property type="entry name" value="GULO_Plant"/>
</dbReference>
<dbReference type="Proteomes" id="UP001189624">
    <property type="component" value="Chromosome 9"/>
</dbReference>
<dbReference type="InterPro" id="IPR050432">
    <property type="entry name" value="FAD-linked_Oxidoreductases_BP"/>
</dbReference>
<keyword evidence="9" id="KW-0560">Oxidoreductase</keyword>
<dbReference type="Gene3D" id="3.30.70.2520">
    <property type="match status" value="1"/>
</dbReference>
<keyword evidence="8" id="KW-0274">FAD</keyword>
<evidence type="ECO:0000256" key="4">
    <source>
        <dbReference type="ARBA" id="ARBA00013121"/>
    </source>
</evidence>
<feature type="domain" description="FAD-binding PCMH-type" evidence="11">
    <location>
        <begin position="80"/>
        <end position="260"/>
    </location>
</feature>
<dbReference type="GO" id="GO:0050105">
    <property type="term" value="F:L-gulonolactone oxidase activity"/>
    <property type="evidence" value="ECO:0007669"/>
    <property type="project" value="UniProtKB-EC"/>
</dbReference>
<dbReference type="InterPro" id="IPR016166">
    <property type="entry name" value="FAD-bd_PCMH"/>
</dbReference>
<dbReference type="Pfam" id="PF04030">
    <property type="entry name" value="ALO"/>
    <property type="match status" value="1"/>
</dbReference>
<comment type="catalytic activity">
    <reaction evidence="10">
        <text>L-gulono-1,4-lactone + O2 = L-ascorbate + H2O2 + H(+)</text>
        <dbReference type="Rhea" id="RHEA:32363"/>
        <dbReference type="ChEBI" id="CHEBI:15378"/>
        <dbReference type="ChEBI" id="CHEBI:15379"/>
        <dbReference type="ChEBI" id="CHEBI:16240"/>
        <dbReference type="ChEBI" id="CHEBI:17587"/>
        <dbReference type="ChEBI" id="CHEBI:38290"/>
        <dbReference type="EC" id="1.1.3.8"/>
    </reaction>
</comment>
<keyword evidence="13" id="KW-1185">Reference proteome</keyword>
<dbReference type="Gene3D" id="3.30.465.10">
    <property type="match status" value="1"/>
</dbReference>
<evidence type="ECO:0000256" key="5">
    <source>
        <dbReference type="ARBA" id="ARBA00022630"/>
    </source>
</evidence>
<keyword evidence="6" id="KW-0060">Ascorbate biosynthesis</keyword>
<dbReference type="FunFam" id="3.30.465.10:FF:000033">
    <property type="entry name" value="L-gulonolactone oxidase 5"/>
    <property type="match status" value="1"/>
</dbReference>
<gene>
    <name evidence="12" type="ORF">AYBTSS11_LOCUS28161</name>
</gene>
<evidence type="ECO:0000259" key="11">
    <source>
        <dbReference type="PROSITE" id="PS51387"/>
    </source>
</evidence>
<dbReference type="AlphaFoldDB" id="A0AA86T012"/>
<accession>A0AA86T012</accession>
<dbReference type="GO" id="GO:0016020">
    <property type="term" value="C:membrane"/>
    <property type="evidence" value="ECO:0007669"/>
    <property type="project" value="InterPro"/>
</dbReference>
<dbReference type="InterPro" id="IPR055154">
    <property type="entry name" value="GULLO2-like_C"/>
</dbReference>
<dbReference type="EC" id="1.1.3.8" evidence="4"/>
<evidence type="ECO:0000256" key="3">
    <source>
        <dbReference type="ARBA" id="ARBA00005466"/>
    </source>
</evidence>
<dbReference type="EMBL" id="OY731406">
    <property type="protein sequence ID" value="CAJ1976032.1"/>
    <property type="molecule type" value="Genomic_DNA"/>
</dbReference>
<dbReference type="InterPro" id="IPR006094">
    <property type="entry name" value="Oxid_FAD_bind_N"/>
</dbReference>
<evidence type="ECO:0000256" key="9">
    <source>
        <dbReference type="ARBA" id="ARBA00023002"/>
    </source>
</evidence>
<protein>
    <recommendedName>
        <fullName evidence="4">L-gulonolactone oxidase</fullName>
        <ecNumber evidence="4">1.1.3.8</ecNumber>
    </recommendedName>
</protein>
<dbReference type="InterPro" id="IPR036318">
    <property type="entry name" value="FAD-bd_PCMH-like_sf"/>
</dbReference>
<dbReference type="Gramene" id="rna-AYBTSS11_LOCUS28161">
    <property type="protein sequence ID" value="CAJ1976032.1"/>
    <property type="gene ID" value="gene-AYBTSS11_LOCUS28161"/>
</dbReference>
<dbReference type="PANTHER" id="PTHR13878:SF67">
    <property type="entry name" value="L-GULONOLACTONE OXIDASE 5"/>
    <property type="match status" value="1"/>
</dbReference>
<dbReference type="Pfam" id="PF01565">
    <property type="entry name" value="FAD_binding_4"/>
    <property type="match status" value="1"/>
</dbReference>
<dbReference type="GO" id="GO:0003885">
    <property type="term" value="F:D-arabinono-1,4-lactone oxidase activity"/>
    <property type="evidence" value="ECO:0007669"/>
    <property type="project" value="InterPro"/>
</dbReference>
<evidence type="ECO:0000313" key="13">
    <source>
        <dbReference type="Proteomes" id="UP001189624"/>
    </source>
</evidence>
<evidence type="ECO:0000256" key="2">
    <source>
        <dbReference type="ARBA" id="ARBA00005147"/>
    </source>
</evidence>
<keyword evidence="7" id="KW-0732">Signal</keyword>
<dbReference type="InterPro" id="IPR007173">
    <property type="entry name" value="ALO_C"/>
</dbReference>
<sequence>MTGLAEHKAHFRVVGSGRLTNSWSVLCLTRMSQFTPTRLLLLFFLGFYVALSIPEDPINCFTRNTNCTVTNSYAIFPDRSICEAQQVFYPAQEEDLLKLVASATQNGKKVKVATRFSHSIPKWVCPEGHNGWLISTKYLNRVMEIDAEKRTMRVQSGVTLKQVVDEAAKAGLALPYTPYWWGLTIGGILGTGAHGSSLWGQGSSVHEQVVELRIVTPAPPADGYAKVRTLSEEDEHLNAAKVSLGLLGVISQITLKLEPLFKRSITYLTKNDSDLGDEAITFGQQHEFADIIWYPHQRKAVYRVDDRVPINTSGNGVYDFIPFRPTPSLQLALLRITEDVQEFNGDADGKCLLAMTATNTLMANAYGLTNNGIIFTGFPVVGFHNHLQASGSCLDSDMKGKKTSCPWDSRVKGEFFHQTTFSIGLSVVKKFIEDVQKLVELEPKGFCGIEMYNGVLMRYVKASSAYLGKQEDAVDFDLTYYRSKEPMNPRLHEDIIEEIEQIGIFKYGGLPHWGKNRNVAFEGVIKKYKNADKFLKVKDEYDSQRLFSSEWTDQVLGLKEGLTVSMDGCALEGLCICSHDSHCAPSKGYFCRPGKVYKEAKICTRSGS</sequence>
<keyword evidence="5" id="KW-0285">Flavoprotein</keyword>
<name>A0AA86T012_9FABA</name>
<comment type="cofactor">
    <cofactor evidence="1">
        <name>FAD</name>
        <dbReference type="ChEBI" id="CHEBI:57692"/>
    </cofactor>
</comment>
<proteinExistence type="inferred from homology"/>